<gene>
    <name evidence="1" type="ORF">Vadar_018098</name>
</gene>
<organism evidence="1 2">
    <name type="scientific">Vaccinium darrowii</name>
    <dbReference type="NCBI Taxonomy" id="229202"/>
    <lineage>
        <taxon>Eukaryota</taxon>
        <taxon>Viridiplantae</taxon>
        <taxon>Streptophyta</taxon>
        <taxon>Embryophyta</taxon>
        <taxon>Tracheophyta</taxon>
        <taxon>Spermatophyta</taxon>
        <taxon>Magnoliopsida</taxon>
        <taxon>eudicotyledons</taxon>
        <taxon>Gunneridae</taxon>
        <taxon>Pentapetalae</taxon>
        <taxon>asterids</taxon>
        <taxon>Ericales</taxon>
        <taxon>Ericaceae</taxon>
        <taxon>Vaccinioideae</taxon>
        <taxon>Vaccinieae</taxon>
        <taxon>Vaccinium</taxon>
    </lineage>
</organism>
<protein>
    <submittedName>
        <fullName evidence="1">Uncharacterized protein</fullName>
    </submittedName>
</protein>
<sequence>MDKAIGTWKLMQSVLFPQLGPIAARVDAWNTNQRESERYPVSGGRGSGSNSGGRWGIDLGFSGGGGVVVFWWWRLGFSGGGEGLTGCGRVRLWWCGGSSGGAVVVWGFGGAVVKVRVFWWWWLGFFGGGEGLTGCGRVGLWWCGGSSGGAVISGGAVVRVRVF</sequence>
<dbReference type="EMBL" id="CM037153">
    <property type="protein sequence ID" value="KAH7857937.1"/>
    <property type="molecule type" value="Genomic_DNA"/>
</dbReference>
<dbReference type="Proteomes" id="UP000828048">
    <property type="component" value="Chromosome 3"/>
</dbReference>
<evidence type="ECO:0000313" key="2">
    <source>
        <dbReference type="Proteomes" id="UP000828048"/>
    </source>
</evidence>
<keyword evidence="2" id="KW-1185">Reference proteome</keyword>
<name>A0ACB7YWT0_9ERIC</name>
<evidence type="ECO:0000313" key="1">
    <source>
        <dbReference type="EMBL" id="KAH7857937.1"/>
    </source>
</evidence>
<proteinExistence type="predicted"/>
<accession>A0ACB7YWT0</accession>
<reference evidence="1 2" key="1">
    <citation type="journal article" date="2021" name="Hortic Res">
        <title>High-quality reference genome and annotation aids understanding of berry development for evergreen blueberry (Vaccinium darrowii).</title>
        <authorList>
            <person name="Yu J."/>
            <person name="Hulse-Kemp A.M."/>
            <person name="Babiker E."/>
            <person name="Staton M."/>
        </authorList>
    </citation>
    <scope>NUCLEOTIDE SEQUENCE [LARGE SCALE GENOMIC DNA]</scope>
    <source>
        <strain evidence="2">cv. NJ 8807/NJ 8810</strain>
        <tissue evidence="1">Young leaf</tissue>
    </source>
</reference>
<comment type="caution">
    <text evidence="1">The sequence shown here is derived from an EMBL/GenBank/DDBJ whole genome shotgun (WGS) entry which is preliminary data.</text>
</comment>